<dbReference type="GO" id="GO:0055085">
    <property type="term" value="P:transmembrane transport"/>
    <property type="evidence" value="ECO:0007669"/>
    <property type="project" value="InterPro"/>
</dbReference>
<dbReference type="SUPFAM" id="SSF161098">
    <property type="entry name" value="MetI-like"/>
    <property type="match status" value="1"/>
</dbReference>
<evidence type="ECO:0000256" key="6">
    <source>
        <dbReference type="ARBA" id="ARBA00023136"/>
    </source>
</evidence>
<keyword evidence="6 7" id="KW-0472">Membrane</keyword>
<feature type="transmembrane region" description="Helical" evidence="7">
    <location>
        <begin position="80"/>
        <end position="108"/>
    </location>
</feature>
<gene>
    <name evidence="9" type="ORF">SAMN02745229_02777</name>
</gene>
<evidence type="ECO:0000313" key="9">
    <source>
        <dbReference type="EMBL" id="SHI28551.1"/>
    </source>
</evidence>
<dbReference type="CDD" id="cd06261">
    <property type="entry name" value="TM_PBP2"/>
    <property type="match status" value="1"/>
</dbReference>
<dbReference type="PROSITE" id="PS50928">
    <property type="entry name" value="ABC_TM1"/>
    <property type="match status" value="1"/>
</dbReference>
<reference evidence="10" key="1">
    <citation type="submission" date="2016-11" db="EMBL/GenBank/DDBJ databases">
        <authorList>
            <person name="Varghese N."/>
            <person name="Submissions S."/>
        </authorList>
    </citation>
    <scope>NUCLEOTIDE SEQUENCE [LARGE SCALE GENOMIC DNA]</scope>
    <source>
        <strain evidence="10">DSM 3071</strain>
    </source>
</reference>
<evidence type="ECO:0000256" key="1">
    <source>
        <dbReference type="ARBA" id="ARBA00004651"/>
    </source>
</evidence>
<dbReference type="RefSeq" id="WP_167562735.1">
    <property type="nucleotide sequence ID" value="NZ_FQXK01000024.1"/>
</dbReference>
<dbReference type="InterPro" id="IPR000515">
    <property type="entry name" value="MetI-like"/>
</dbReference>
<protein>
    <submittedName>
        <fullName evidence="9">Raffinose/stachyose/melibiose transport system permease protein</fullName>
    </submittedName>
</protein>
<sequence>MNAKNKQIMIKKAVFNPLMIWLGIAPGLLIFILFRLVPSIGTVIFSLTDIRQTPGNAVHFVGLENYMDIMTLNMRDFGNALIRTGIFTGLVTIVQTALALFIAVILNMKSIKGKTFYRTVVFLPVILGVTVCGLAFKLFFSVDGPAAWFLHLFGQSSTFFGDRNVALYLVIFCQIWFNVGSEMIIFLAGLQNVAPELIEAARIDGASDWKVFWHVSIPQIVSVVAVNLMMCLIGSLSAYQIILVTTKGNEWTKTLSMMIFGIAFNVGDAGKSNAGRQGYASALQVMLFLIILVVTLITQKIQNKVEEKEGIR</sequence>
<name>A0A1M5ZWA4_BUTFI</name>
<feature type="transmembrane region" description="Helical" evidence="7">
    <location>
        <begin position="120"/>
        <end position="140"/>
    </location>
</feature>
<keyword evidence="5 7" id="KW-1133">Transmembrane helix</keyword>
<evidence type="ECO:0000313" key="10">
    <source>
        <dbReference type="Proteomes" id="UP000184278"/>
    </source>
</evidence>
<feature type="transmembrane region" description="Helical" evidence="7">
    <location>
        <begin position="279"/>
        <end position="298"/>
    </location>
</feature>
<evidence type="ECO:0000256" key="7">
    <source>
        <dbReference type="RuleBase" id="RU363032"/>
    </source>
</evidence>
<dbReference type="STRING" id="1121131.SAMN02745229_02777"/>
<keyword evidence="2 7" id="KW-0813">Transport</keyword>
<dbReference type="EMBL" id="FQXK01000024">
    <property type="protein sequence ID" value="SHI28551.1"/>
    <property type="molecule type" value="Genomic_DNA"/>
</dbReference>
<evidence type="ECO:0000256" key="5">
    <source>
        <dbReference type="ARBA" id="ARBA00022989"/>
    </source>
</evidence>
<evidence type="ECO:0000256" key="3">
    <source>
        <dbReference type="ARBA" id="ARBA00022475"/>
    </source>
</evidence>
<comment type="subcellular location">
    <subcellularLocation>
        <location evidence="1 7">Cell membrane</location>
        <topology evidence="1 7">Multi-pass membrane protein</topology>
    </subcellularLocation>
</comment>
<dbReference type="InterPro" id="IPR051393">
    <property type="entry name" value="ABC_transporter_permease"/>
</dbReference>
<feature type="domain" description="ABC transmembrane type-1" evidence="8">
    <location>
        <begin position="81"/>
        <end position="298"/>
    </location>
</feature>
<dbReference type="GO" id="GO:0005886">
    <property type="term" value="C:plasma membrane"/>
    <property type="evidence" value="ECO:0007669"/>
    <property type="project" value="UniProtKB-SubCell"/>
</dbReference>
<dbReference type="Gene3D" id="1.10.3720.10">
    <property type="entry name" value="MetI-like"/>
    <property type="match status" value="1"/>
</dbReference>
<evidence type="ECO:0000256" key="4">
    <source>
        <dbReference type="ARBA" id="ARBA00022692"/>
    </source>
</evidence>
<dbReference type="PANTHER" id="PTHR30193">
    <property type="entry name" value="ABC TRANSPORTER PERMEASE PROTEIN"/>
    <property type="match status" value="1"/>
</dbReference>
<organism evidence="9 10">
    <name type="scientific">Butyrivibrio fibrisolvens DSM 3071</name>
    <dbReference type="NCBI Taxonomy" id="1121131"/>
    <lineage>
        <taxon>Bacteria</taxon>
        <taxon>Bacillati</taxon>
        <taxon>Bacillota</taxon>
        <taxon>Clostridia</taxon>
        <taxon>Lachnospirales</taxon>
        <taxon>Lachnospiraceae</taxon>
        <taxon>Butyrivibrio</taxon>
    </lineage>
</organism>
<dbReference type="Pfam" id="PF00528">
    <property type="entry name" value="BPD_transp_1"/>
    <property type="match status" value="1"/>
</dbReference>
<dbReference type="AlphaFoldDB" id="A0A1M5ZWA4"/>
<keyword evidence="3" id="KW-1003">Cell membrane</keyword>
<keyword evidence="4 7" id="KW-0812">Transmembrane</keyword>
<dbReference type="GeneID" id="89508334"/>
<accession>A0A1M5ZWA4</accession>
<dbReference type="PANTHER" id="PTHR30193:SF37">
    <property type="entry name" value="INNER MEMBRANE ABC TRANSPORTER PERMEASE PROTEIN YCJO"/>
    <property type="match status" value="1"/>
</dbReference>
<keyword evidence="10" id="KW-1185">Reference proteome</keyword>
<feature type="transmembrane region" description="Helical" evidence="7">
    <location>
        <begin position="211"/>
        <end position="239"/>
    </location>
</feature>
<evidence type="ECO:0000256" key="2">
    <source>
        <dbReference type="ARBA" id="ARBA00022448"/>
    </source>
</evidence>
<evidence type="ECO:0000259" key="8">
    <source>
        <dbReference type="PROSITE" id="PS50928"/>
    </source>
</evidence>
<dbReference type="Proteomes" id="UP000184278">
    <property type="component" value="Unassembled WGS sequence"/>
</dbReference>
<dbReference type="InterPro" id="IPR035906">
    <property type="entry name" value="MetI-like_sf"/>
</dbReference>
<comment type="similarity">
    <text evidence="7">Belongs to the binding-protein-dependent transport system permease family.</text>
</comment>
<feature type="transmembrane region" description="Helical" evidence="7">
    <location>
        <begin position="165"/>
        <end position="190"/>
    </location>
</feature>
<proteinExistence type="inferred from homology"/>
<feature type="transmembrane region" description="Helical" evidence="7">
    <location>
        <begin position="20"/>
        <end position="45"/>
    </location>
</feature>